<dbReference type="Proteomes" id="UP000254330">
    <property type="component" value="Unassembled WGS sequence"/>
</dbReference>
<dbReference type="Proteomes" id="UP000294641">
    <property type="component" value="Unassembled WGS sequence"/>
</dbReference>
<evidence type="ECO:0000313" key="2">
    <source>
        <dbReference type="EMBL" id="STX09604.1"/>
    </source>
</evidence>
<gene>
    <name evidence="3" type="ORF">DFR61_11365</name>
    <name evidence="2" type="ORF">NCTC10597_01292</name>
</gene>
<protein>
    <recommendedName>
        <fullName evidence="1">DUF5680 domain-containing protein</fullName>
    </recommendedName>
</protein>
<comment type="caution">
    <text evidence="2">The sequence shown here is derived from an EMBL/GenBank/DDBJ whole genome shotgun (WGS) entry which is preliminary data.</text>
</comment>
<evidence type="ECO:0000313" key="5">
    <source>
        <dbReference type="Proteomes" id="UP000294641"/>
    </source>
</evidence>
<organism evidence="2 4">
    <name type="scientific">Kurthia zopfii</name>
    <dbReference type="NCBI Taxonomy" id="1650"/>
    <lineage>
        <taxon>Bacteria</taxon>
        <taxon>Bacillati</taxon>
        <taxon>Bacillota</taxon>
        <taxon>Bacilli</taxon>
        <taxon>Bacillales</taxon>
        <taxon>Caryophanaceae</taxon>
        <taxon>Kurthia</taxon>
    </lineage>
</organism>
<dbReference type="Pfam" id="PF18931">
    <property type="entry name" value="DUF5680"/>
    <property type="match status" value="1"/>
</dbReference>
<accession>A0A8B4QA59</accession>
<keyword evidence="5" id="KW-1185">Reference proteome</keyword>
<dbReference type="InterPro" id="IPR043735">
    <property type="entry name" value="DUF5680"/>
</dbReference>
<evidence type="ECO:0000313" key="4">
    <source>
        <dbReference type="Proteomes" id="UP000254330"/>
    </source>
</evidence>
<sequence length="146" mass="17554">MKDIEKFIWKAKKSTYAKDGDFYEKDGMKYHSFRDGFYRFEDRKIGDQYYSGQEVIFLEEKPVWTMSYSGGILTDAYESAEIYRFLHQSLMAEERRNTLRGPSFYQQAQMFYFNEFSGDVERFNGREYIRIGNKIIYELHYSGGKM</sequence>
<evidence type="ECO:0000259" key="1">
    <source>
        <dbReference type="Pfam" id="PF18931"/>
    </source>
</evidence>
<reference evidence="2 4" key="1">
    <citation type="submission" date="2018-06" db="EMBL/GenBank/DDBJ databases">
        <authorList>
            <consortium name="Pathogen Informatics"/>
            <person name="Doyle S."/>
        </authorList>
    </citation>
    <scope>NUCLEOTIDE SEQUENCE [LARGE SCALE GENOMIC DNA]</scope>
    <source>
        <strain evidence="2 4">NCTC10597</strain>
    </source>
</reference>
<dbReference type="RefSeq" id="WP_109349476.1">
    <property type="nucleotide sequence ID" value="NZ_BJUE01000027.1"/>
</dbReference>
<name>A0A8B4QA59_9BACL</name>
<dbReference type="OrthoDB" id="9812495at2"/>
<dbReference type="EMBL" id="SNZG01000013">
    <property type="protein sequence ID" value="TDR39068.1"/>
    <property type="molecule type" value="Genomic_DNA"/>
</dbReference>
<dbReference type="AlphaFoldDB" id="A0A8B4QA59"/>
<feature type="domain" description="DUF5680" evidence="1">
    <location>
        <begin position="44"/>
        <end position="145"/>
    </location>
</feature>
<dbReference type="EMBL" id="UGNP01000001">
    <property type="protein sequence ID" value="STX09604.1"/>
    <property type="molecule type" value="Genomic_DNA"/>
</dbReference>
<evidence type="ECO:0000313" key="3">
    <source>
        <dbReference type="EMBL" id="TDR39068.1"/>
    </source>
</evidence>
<reference evidence="3 5" key="2">
    <citation type="submission" date="2019-03" db="EMBL/GenBank/DDBJ databases">
        <title>Genomic Encyclopedia of Type Strains, Phase IV (KMG-IV): sequencing the most valuable type-strain genomes for metagenomic binning, comparative biology and taxonomic classification.</title>
        <authorList>
            <person name="Goeker M."/>
        </authorList>
    </citation>
    <scope>NUCLEOTIDE SEQUENCE [LARGE SCALE GENOMIC DNA]</scope>
    <source>
        <strain evidence="3 5">DSM 20580</strain>
    </source>
</reference>
<proteinExistence type="predicted"/>